<comment type="caution">
    <text evidence="5">The sequence shown here is derived from an EMBL/GenBank/DDBJ whole genome shotgun (WGS) entry which is preliminary data.</text>
</comment>
<dbReference type="Gramene" id="Jr01_20730_p1">
    <property type="protein sequence ID" value="cds.Jr01_20730_p1"/>
    <property type="gene ID" value="Jr01_20730"/>
</dbReference>
<dbReference type="GO" id="GO:0016020">
    <property type="term" value="C:membrane"/>
    <property type="evidence" value="ECO:0007669"/>
    <property type="project" value="UniProtKB-SubCell"/>
</dbReference>
<dbReference type="EMBL" id="LIHL02000001">
    <property type="protein sequence ID" value="KAF5481247.1"/>
    <property type="molecule type" value="Genomic_DNA"/>
</dbReference>
<name>A0A833Y072_JUGRE</name>
<proteinExistence type="predicted"/>
<evidence type="ECO:0000256" key="3">
    <source>
        <dbReference type="SAM" id="MobiDB-lite"/>
    </source>
</evidence>
<dbReference type="InterPro" id="IPR044839">
    <property type="entry name" value="NDR1-like"/>
</dbReference>
<evidence type="ECO:0000256" key="1">
    <source>
        <dbReference type="ARBA" id="ARBA00004370"/>
    </source>
</evidence>
<dbReference type="PANTHER" id="PTHR31234:SF72">
    <property type="entry name" value="NDR1_HIN1-LIKE PROTEIN 6"/>
    <property type="match status" value="1"/>
</dbReference>
<evidence type="ECO:0000256" key="2">
    <source>
        <dbReference type="ARBA" id="ARBA00023136"/>
    </source>
</evidence>
<dbReference type="PANTHER" id="PTHR31234">
    <property type="entry name" value="LATE EMBRYOGENESIS ABUNDANT (LEA) HYDROXYPROLINE-RICH GLYCOPROTEIN FAMILY"/>
    <property type="match status" value="1"/>
</dbReference>
<keyword evidence="4" id="KW-1133">Transmembrane helix</keyword>
<gene>
    <name evidence="5" type="ORF">F2P56_001915</name>
</gene>
<dbReference type="AlphaFoldDB" id="A0A833Y072"/>
<feature type="transmembrane region" description="Helical" evidence="4">
    <location>
        <begin position="52"/>
        <end position="79"/>
    </location>
</feature>
<evidence type="ECO:0008006" key="7">
    <source>
        <dbReference type="Google" id="ProtNLM"/>
    </source>
</evidence>
<reference evidence="5" key="1">
    <citation type="submission" date="2015-10" db="EMBL/GenBank/DDBJ databases">
        <authorList>
            <person name="Martinez-Garcia P.J."/>
            <person name="Crepeau M.W."/>
            <person name="Puiu D."/>
            <person name="Gonzalez-Ibeas D."/>
            <person name="Whalen J."/>
            <person name="Stevens K."/>
            <person name="Paul R."/>
            <person name="Butterfield T."/>
            <person name="Britton M."/>
            <person name="Reagan R."/>
            <person name="Chakraborty S."/>
            <person name="Walawage S.L."/>
            <person name="Vasquez-Gross H.A."/>
            <person name="Cardeno C."/>
            <person name="Famula R."/>
            <person name="Pratt K."/>
            <person name="Kuruganti S."/>
            <person name="Aradhya M.K."/>
            <person name="Leslie C.A."/>
            <person name="Dandekar A.M."/>
            <person name="Salzberg S.L."/>
            <person name="Wegrzyn J.L."/>
            <person name="Langley C.H."/>
            <person name="Neale D.B."/>
        </authorList>
    </citation>
    <scope>NUCLEOTIDE SEQUENCE</scope>
    <source>
        <tissue evidence="5">Leaves</tissue>
    </source>
</reference>
<dbReference type="GO" id="GO:0098542">
    <property type="term" value="P:defense response to other organism"/>
    <property type="evidence" value="ECO:0007669"/>
    <property type="project" value="InterPro"/>
</dbReference>
<protein>
    <recommendedName>
        <fullName evidence="7">NDR1/HIN1-like protein 6</fullName>
    </recommendedName>
</protein>
<organism evidence="5 6">
    <name type="scientific">Juglans regia</name>
    <name type="common">English walnut</name>
    <dbReference type="NCBI Taxonomy" id="51240"/>
    <lineage>
        <taxon>Eukaryota</taxon>
        <taxon>Viridiplantae</taxon>
        <taxon>Streptophyta</taxon>
        <taxon>Embryophyta</taxon>
        <taxon>Tracheophyta</taxon>
        <taxon>Spermatophyta</taxon>
        <taxon>Magnoliopsida</taxon>
        <taxon>eudicotyledons</taxon>
        <taxon>Gunneridae</taxon>
        <taxon>Pentapetalae</taxon>
        <taxon>rosids</taxon>
        <taxon>fabids</taxon>
        <taxon>Fagales</taxon>
        <taxon>Juglandaceae</taxon>
        <taxon>Juglans</taxon>
    </lineage>
</organism>
<keyword evidence="4" id="KW-0812">Transmembrane</keyword>
<accession>A0A833Y072</accession>
<sequence>MESNSFQNPPVPQNVPVLPENQGSNLNRPPPAYRHDINARPMKSKRRLSRSCCCRCLWCCYCSIFFCTAVYFSIVYILYAKFAPKIPLYEVDNLSVHAFNIQSDNSLFSELAVTIEVKNQNKFVGLMNGGGGRVIISYSDSELCSGKFYSFYQPGKNTTVRNVVLKGNRLFGSELQKAFMENKHAGKIPLLFRLEAPVSFVLGDFPLKTVDVYVNCSVVVDNLSPNKKVRILTTQYTYDLKFNWY</sequence>
<evidence type="ECO:0000256" key="4">
    <source>
        <dbReference type="SAM" id="Phobius"/>
    </source>
</evidence>
<reference evidence="5" key="2">
    <citation type="submission" date="2020-03" db="EMBL/GenBank/DDBJ databases">
        <title>Walnut 2.0.</title>
        <authorList>
            <person name="Marrano A."/>
            <person name="Britton M."/>
            <person name="Zimin A.V."/>
            <person name="Zaini P.A."/>
            <person name="Workman R."/>
            <person name="Puiu D."/>
            <person name="Bianco L."/>
            <person name="Allen B.J."/>
            <person name="Troggio M."/>
            <person name="Leslie C.A."/>
            <person name="Timp W."/>
            <person name="Dendekar A."/>
            <person name="Salzberg S.L."/>
            <person name="Neale D.B."/>
        </authorList>
    </citation>
    <scope>NUCLEOTIDE SEQUENCE</scope>
    <source>
        <tissue evidence="5">Leaves</tissue>
    </source>
</reference>
<evidence type="ECO:0000313" key="6">
    <source>
        <dbReference type="Proteomes" id="UP000619265"/>
    </source>
</evidence>
<comment type="subcellular location">
    <subcellularLocation>
        <location evidence="1">Membrane</location>
    </subcellularLocation>
</comment>
<keyword evidence="2 4" id="KW-0472">Membrane</keyword>
<feature type="region of interest" description="Disordered" evidence="3">
    <location>
        <begin position="1"/>
        <end position="31"/>
    </location>
</feature>
<evidence type="ECO:0000313" key="5">
    <source>
        <dbReference type="EMBL" id="KAF5481247.1"/>
    </source>
</evidence>
<dbReference type="Proteomes" id="UP000619265">
    <property type="component" value="Unassembled WGS sequence"/>
</dbReference>